<dbReference type="EMBL" id="LBQE01000007">
    <property type="protein sequence ID" value="KKP72480.1"/>
    <property type="molecule type" value="Genomic_DNA"/>
</dbReference>
<dbReference type="Proteomes" id="UP000034923">
    <property type="component" value="Unassembled WGS sequence"/>
</dbReference>
<organism evidence="3 4">
    <name type="scientific">Candidatus Nomurabacteria bacterium GW2011_GWB1_35_20</name>
    <dbReference type="NCBI Taxonomy" id="1618740"/>
    <lineage>
        <taxon>Bacteria</taxon>
        <taxon>Candidatus Nomuraibacteriota</taxon>
    </lineage>
</organism>
<keyword evidence="1" id="KW-0472">Membrane</keyword>
<feature type="transmembrane region" description="Helical" evidence="1">
    <location>
        <begin position="30"/>
        <end position="50"/>
    </location>
</feature>
<evidence type="ECO:0000259" key="2">
    <source>
        <dbReference type="Pfam" id="PF00188"/>
    </source>
</evidence>
<dbReference type="InterPro" id="IPR014044">
    <property type="entry name" value="CAP_dom"/>
</dbReference>
<dbReference type="PANTHER" id="PTHR31157:SF1">
    <property type="entry name" value="SCP DOMAIN-CONTAINING PROTEIN"/>
    <property type="match status" value="1"/>
</dbReference>
<dbReference type="Pfam" id="PF00188">
    <property type="entry name" value="CAP"/>
    <property type="match status" value="1"/>
</dbReference>
<keyword evidence="1" id="KW-1133">Transmembrane helix</keyword>
<evidence type="ECO:0000256" key="1">
    <source>
        <dbReference type="SAM" id="Phobius"/>
    </source>
</evidence>
<gene>
    <name evidence="3" type="ORF">UR70_C0007G0015</name>
</gene>
<evidence type="ECO:0000313" key="3">
    <source>
        <dbReference type="EMBL" id="KKP72480.1"/>
    </source>
</evidence>
<protein>
    <recommendedName>
        <fullName evidence="2">SCP domain-containing protein</fullName>
    </recommendedName>
</protein>
<name>A0A0G0EB55_9BACT</name>
<reference evidence="3 4" key="1">
    <citation type="journal article" date="2015" name="Nature">
        <title>rRNA introns, odd ribosomes, and small enigmatic genomes across a large radiation of phyla.</title>
        <authorList>
            <person name="Brown C.T."/>
            <person name="Hug L.A."/>
            <person name="Thomas B.C."/>
            <person name="Sharon I."/>
            <person name="Castelle C.J."/>
            <person name="Singh A."/>
            <person name="Wilkins M.J."/>
            <person name="Williams K.H."/>
            <person name="Banfield J.F."/>
        </authorList>
    </citation>
    <scope>NUCLEOTIDE SEQUENCE [LARGE SCALE GENOMIC DNA]</scope>
</reference>
<dbReference type="CDD" id="cd05379">
    <property type="entry name" value="CAP_bacterial"/>
    <property type="match status" value="1"/>
</dbReference>
<dbReference type="InterPro" id="IPR035940">
    <property type="entry name" value="CAP_sf"/>
</dbReference>
<dbReference type="AlphaFoldDB" id="A0A0G0EB55"/>
<sequence length="341" mass="38305">MISWLKKHFIPHQGNDHRPHILRNCNIKNILILVILLEIFTFLIPTFTYINRTGGMAAVISAVLANLTNEERQAQNLQTLAVSPILNKAAEMKATDMATKSYFAHTSPEGKTPWFWLDQVGYKYQYAGENLAINFSDSKDVTNAWMASPTHKANIVKGNYSEIGTGIAIGIYEGRETVFVAQVYANPILKTSQESEINKIDVKKIPINSSVSEIGGEKVTNITKEEPTSVLGTEVVTDTKIVNSVTNPIESLQKPTFWQEAFASPRNTTNVILYIIFGIITIALLLYLFIKTKNYHSDLITNGLIVLAIVGMIFVANYYFSYRNMIITQSLDYSNEDKLYF</sequence>
<feature type="transmembrane region" description="Helical" evidence="1">
    <location>
        <begin position="299"/>
        <end position="320"/>
    </location>
</feature>
<dbReference type="Gene3D" id="3.40.33.10">
    <property type="entry name" value="CAP"/>
    <property type="match status" value="1"/>
</dbReference>
<comment type="caution">
    <text evidence="3">The sequence shown here is derived from an EMBL/GenBank/DDBJ whole genome shotgun (WGS) entry which is preliminary data.</text>
</comment>
<evidence type="ECO:0000313" key="4">
    <source>
        <dbReference type="Proteomes" id="UP000034923"/>
    </source>
</evidence>
<dbReference type="SUPFAM" id="SSF55797">
    <property type="entry name" value="PR-1-like"/>
    <property type="match status" value="1"/>
</dbReference>
<dbReference type="PANTHER" id="PTHR31157">
    <property type="entry name" value="SCP DOMAIN-CONTAINING PROTEIN"/>
    <property type="match status" value="1"/>
</dbReference>
<proteinExistence type="predicted"/>
<accession>A0A0G0EB55</accession>
<keyword evidence="1" id="KW-0812">Transmembrane</keyword>
<feature type="transmembrane region" description="Helical" evidence="1">
    <location>
        <begin position="271"/>
        <end position="290"/>
    </location>
</feature>
<feature type="domain" description="SCP" evidence="2">
    <location>
        <begin position="66"/>
        <end position="170"/>
    </location>
</feature>